<dbReference type="InterPro" id="IPR011047">
    <property type="entry name" value="Quinoprotein_ADH-like_sf"/>
</dbReference>
<evidence type="ECO:0000256" key="1">
    <source>
        <dbReference type="SAM" id="SignalP"/>
    </source>
</evidence>
<keyword evidence="1" id="KW-0732">Signal</keyword>
<sequence precursor="true">MTFHMLTRFSFCLLILLSLATIQAANPNSDLKLQPNDWPWWRGPQWTGIAPADQAPPQKWDLETNVVWKTAVPGRGHGSPTIVGDQVFLASADEEAEIQYVLCYNRKTGEEEWRREIHRGGFTASGERQGNSKSTKASASVACDGERLFVTLFNSDAIHLTALTRTGEILWQKKVSDYVIHQGYGASPTIYGPLVIAVADNRGGGAIVGFNRETGERVWEHARPAEANYTSPIIVNVNNKDQLLFTGCNLITSLNPLTGEVIWEVEGSTVECVTSTVTNGEYILSSGGYPDQHTTVLKADGSGDIVWTNRTKSYVPSLVLKDNNLYAVTDNGIAICYDFLTGGVLWRNRLSGDFTSSPVLVDDVIYVTNESGETFIYEANPMEFKSLGENKLGDECFATPVITGSQIFTRVAFRTDEGRQEYLYCLGDK</sequence>
<dbReference type="InterPro" id="IPR002372">
    <property type="entry name" value="PQQ_rpt_dom"/>
</dbReference>
<evidence type="ECO:0000259" key="2">
    <source>
        <dbReference type="Pfam" id="PF13360"/>
    </source>
</evidence>
<dbReference type="EMBL" id="CP036281">
    <property type="protein sequence ID" value="QDU80989.1"/>
    <property type="molecule type" value="Genomic_DNA"/>
</dbReference>
<organism evidence="3 4">
    <name type="scientific">Polystyrenella longa</name>
    <dbReference type="NCBI Taxonomy" id="2528007"/>
    <lineage>
        <taxon>Bacteria</taxon>
        <taxon>Pseudomonadati</taxon>
        <taxon>Planctomycetota</taxon>
        <taxon>Planctomycetia</taxon>
        <taxon>Planctomycetales</taxon>
        <taxon>Planctomycetaceae</taxon>
        <taxon>Polystyrenella</taxon>
    </lineage>
</organism>
<evidence type="ECO:0000313" key="4">
    <source>
        <dbReference type="Proteomes" id="UP000317178"/>
    </source>
</evidence>
<dbReference type="Gene3D" id="2.130.10.10">
    <property type="entry name" value="YVTN repeat-like/Quinoprotein amine dehydrogenase"/>
    <property type="match status" value="1"/>
</dbReference>
<dbReference type="AlphaFoldDB" id="A0A518CP35"/>
<keyword evidence="4" id="KW-1185">Reference proteome</keyword>
<dbReference type="InterPro" id="IPR018391">
    <property type="entry name" value="PQQ_b-propeller_rpt"/>
</dbReference>
<dbReference type="InterPro" id="IPR015943">
    <property type="entry name" value="WD40/YVTN_repeat-like_dom_sf"/>
</dbReference>
<feature type="domain" description="Pyrrolo-quinoline quinone repeat" evidence="2">
    <location>
        <begin position="300"/>
        <end position="372"/>
    </location>
</feature>
<gene>
    <name evidence="3" type="ORF">Pla110_27260</name>
</gene>
<evidence type="ECO:0000313" key="3">
    <source>
        <dbReference type="EMBL" id="QDU80989.1"/>
    </source>
</evidence>
<dbReference type="PANTHER" id="PTHR34512:SF30">
    <property type="entry name" value="OUTER MEMBRANE PROTEIN ASSEMBLY FACTOR BAMB"/>
    <property type="match status" value="1"/>
</dbReference>
<reference evidence="3 4" key="1">
    <citation type="submission" date="2019-02" db="EMBL/GenBank/DDBJ databases">
        <title>Deep-cultivation of Planctomycetes and their phenomic and genomic characterization uncovers novel biology.</title>
        <authorList>
            <person name="Wiegand S."/>
            <person name="Jogler M."/>
            <person name="Boedeker C."/>
            <person name="Pinto D."/>
            <person name="Vollmers J."/>
            <person name="Rivas-Marin E."/>
            <person name="Kohn T."/>
            <person name="Peeters S.H."/>
            <person name="Heuer A."/>
            <person name="Rast P."/>
            <person name="Oberbeckmann S."/>
            <person name="Bunk B."/>
            <person name="Jeske O."/>
            <person name="Meyerdierks A."/>
            <person name="Storesund J.E."/>
            <person name="Kallscheuer N."/>
            <person name="Luecker S."/>
            <person name="Lage O.M."/>
            <person name="Pohl T."/>
            <person name="Merkel B.J."/>
            <person name="Hornburger P."/>
            <person name="Mueller R.-W."/>
            <person name="Bruemmer F."/>
            <person name="Labrenz M."/>
            <person name="Spormann A.M."/>
            <person name="Op den Camp H."/>
            <person name="Overmann J."/>
            <person name="Amann R."/>
            <person name="Jetten M.S.M."/>
            <person name="Mascher T."/>
            <person name="Medema M.H."/>
            <person name="Devos D.P."/>
            <person name="Kaster A.-K."/>
            <person name="Ovreas L."/>
            <person name="Rohde M."/>
            <person name="Galperin M.Y."/>
            <person name="Jogler C."/>
        </authorList>
    </citation>
    <scope>NUCLEOTIDE SEQUENCE [LARGE SCALE GENOMIC DNA]</scope>
    <source>
        <strain evidence="3 4">Pla110</strain>
    </source>
</reference>
<protein>
    <submittedName>
        <fullName evidence="3">Outer membrane biogenesis protein BamB</fullName>
    </submittedName>
</protein>
<dbReference type="Proteomes" id="UP000317178">
    <property type="component" value="Chromosome"/>
</dbReference>
<feature type="signal peptide" evidence="1">
    <location>
        <begin position="1"/>
        <end position="24"/>
    </location>
</feature>
<dbReference type="SMART" id="SM00564">
    <property type="entry name" value="PQQ"/>
    <property type="match status" value="5"/>
</dbReference>
<dbReference type="Pfam" id="PF13360">
    <property type="entry name" value="PQQ_2"/>
    <property type="match status" value="2"/>
</dbReference>
<dbReference type="PANTHER" id="PTHR34512">
    <property type="entry name" value="CELL SURFACE PROTEIN"/>
    <property type="match status" value="1"/>
</dbReference>
<feature type="domain" description="Pyrrolo-quinoline quinone repeat" evidence="2">
    <location>
        <begin position="100"/>
        <end position="266"/>
    </location>
</feature>
<accession>A0A518CP35</accession>
<feature type="chain" id="PRO_5022102330" evidence="1">
    <location>
        <begin position="25"/>
        <end position="429"/>
    </location>
</feature>
<dbReference type="SUPFAM" id="SSF50998">
    <property type="entry name" value="Quinoprotein alcohol dehydrogenase-like"/>
    <property type="match status" value="1"/>
</dbReference>
<name>A0A518CP35_9PLAN</name>
<proteinExistence type="predicted"/>
<dbReference type="KEGG" id="plon:Pla110_27260"/>